<accession>A0ABX7PS89</accession>
<name>A0ABX7PS89_9ACTN</name>
<evidence type="ECO:0000313" key="5">
    <source>
        <dbReference type="Proteomes" id="UP000662818"/>
    </source>
</evidence>
<keyword evidence="3" id="KW-0472">Membrane</keyword>
<feature type="transmembrane region" description="Helical" evidence="3">
    <location>
        <begin position="180"/>
        <end position="200"/>
    </location>
</feature>
<feature type="transmembrane region" description="Helical" evidence="3">
    <location>
        <begin position="12"/>
        <end position="36"/>
    </location>
</feature>
<dbReference type="InterPro" id="IPR023365">
    <property type="entry name" value="Sortase_dom-sf"/>
</dbReference>
<reference evidence="4 5" key="1">
    <citation type="submission" date="2017-06" db="EMBL/GenBank/DDBJ databases">
        <title>Complete Genome Sequence of the Soil Carbazole-Degrading Bacterium Nocardioides aromaticivorans IC177.</title>
        <authorList>
            <person name="Vejarano F."/>
            <person name="Suzuki-Minakuchi C."/>
            <person name="Ohtsubo Y."/>
            <person name="Tsuda M."/>
            <person name="Okada K."/>
            <person name="Nojiri H."/>
        </authorList>
    </citation>
    <scope>NUCLEOTIDE SEQUENCE [LARGE SCALE GENOMIC DNA]</scope>
    <source>
        <strain evidence="4 5">IC177</strain>
    </source>
</reference>
<dbReference type="Gene3D" id="2.40.260.10">
    <property type="entry name" value="Sortase"/>
    <property type="match status" value="1"/>
</dbReference>
<evidence type="ECO:0000256" key="1">
    <source>
        <dbReference type="ARBA" id="ARBA00022801"/>
    </source>
</evidence>
<proteinExistence type="predicted"/>
<dbReference type="EMBL" id="CP022295">
    <property type="protein sequence ID" value="QSR28617.1"/>
    <property type="molecule type" value="Genomic_DNA"/>
</dbReference>
<evidence type="ECO:0000256" key="2">
    <source>
        <dbReference type="SAM" id="MobiDB-lite"/>
    </source>
</evidence>
<dbReference type="InterPro" id="IPR005754">
    <property type="entry name" value="Sortase"/>
</dbReference>
<keyword evidence="1" id="KW-0378">Hydrolase</keyword>
<dbReference type="CDD" id="cd05829">
    <property type="entry name" value="Sortase_F"/>
    <property type="match status" value="1"/>
</dbReference>
<feature type="transmembrane region" description="Helical" evidence="3">
    <location>
        <begin position="101"/>
        <end position="124"/>
    </location>
</feature>
<dbReference type="InterPro" id="IPR042001">
    <property type="entry name" value="Sortase_F"/>
</dbReference>
<evidence type="ECO:0000313" key="4">
    <source>
        <dbReference type="EMBL" id="QSR28617.1"/>
    </source>
</evidence>
<sequence length="383" mass="40155">MTPTLAGRLQTRLALSLLVGVPLSLLAAILLGALGWGDALRGLAAITVLGCGWDALFQAVQERRWDRDWPRLLTLLSWLPEAAGSWLVLRAFDAAAPPGTHLAFFTLVWGGMLAARAAVLPVVLPRWRHQGQRLTGALPLARPAAASTPASTPEPASQPARTRLSIGTTFPGLRPGHRQLAMLALFVGVVGSIVFLAPLFDREPTTSAASDTGPGGPGGGDAMSADMAHHGADDRTWNTHHRVRPTSIEFPAAHLSASLAKVRQDASGVLVAPDPAKPAWFSRGAAPGQAGPAVLIGSVDGAFAGLEKAAPGQSLRIVRADGSQVFFTVDRVAEVDARSFPTRKVYGAAEDPLLRLVGYDDSSGRNTIVFARAVMMVQAPAKG</sequence>
<organism evidence="4 5">
    <name type="scientific">Nocardioides aromaticivorans</name>
    <dbReference type="NCBI Taxonomy" id="200618"/>
    <lineage>
        <taxon>Bacteria</taxon>
        <taxon>Bacillati</taxon>
        <taxon>Actinomycetota</taxon>
        <taxon>Actinomycetes</taxon>
        <taxon>Propionibacteriales</taxon>
        <taxon>Nocardioidaceae</taxon>
        <taxon>Nocardioides</taxon>
    </lineage>
</organism>
<keyword evidence="3" id="KW-0812">Transmembrane</keyword>
<keyword evidence="3" id="KW-1133">Transmembrane helix</keyword>
<evidence type="ECO:0000256" key="3">
    <source>
        <dbReference type="SAM" id="Phobius"/>
    </source>
</evidence>
<evidence type="ECO:0008006" key="6">
    <source>
        <dbReference type="Google" id="ProtNLM"/>
    </source>
</evidence>
<keyword evidence="5" id="KW-1185">Reference proteome</keyword>
<protein>
    <recommendedName>
        <fullName evidence="6">Class F sortase</fullName>
    </recommendedName>
</protein>
<dbReference type="Pfam" id="PF04203">
    <property type="entry name" value="Sortase"/>
    <property type="match status" value="1"/>
</dbReference>
<dbReference type="RefSeq" id="WP_207007437.1">
    <property type="nucleotide sequence ID" value="NZ_CP022295.1"/>
</dbReference>
<gene>
    <name evidence="4" type="ORF">CFH99_23620</name>
</gene>
<dbReference type="Proteomes" id="UP000662818">
    <property type="component" value="Chromosome"/>
</dbReference>
<feature type="region of interest" description="Disordered" evidence="2">
    <location>
        <begin position="204"/>
        <end position="225"/>
    </location>
</feature>